<feature type="transmembrane region" description="Helical" evidence="10">
    <location>
        <begin position="359"/>
        <end position="380"/>
    </location>
</feature>
<keyword evidence="3" id="KW-0050">Antiport</keyword>
<evidence type="ECO:0000256" key="9">
    <source>
        <dbReference type="SAM" id="MobiDB-lite"/>
    </source>
</evidence>
<feature type="transmembrane region" description="Helical" evidence="10">
    <location>
        <begin position="118"/>
        <end position="138"/>
    </location>
</feature>
<evidence type="ECO:0000256" key="5">
    <source>
        <dbReference type="ARBA" id="ARBA00022692"/>
    </source>
</evidence>
<dbReference type="BioCyc" id="PMAR59922:G1G80-624-MONOMER"/>
<dbReference type="RefSeq" id="WP_011130677.1">
    <property type="nucleotide sequence ID" value="NC_008820.1"/>
</dbReference>
<dbReference type="Gene3D" id="1.20.1530.20">
    <property type="match status" value="1"/>
</dbReference>
<keyword evidence="6 10" id="KW-1133">Transmembrane helix</keyword>
<dbReference type="HOGENOM" id="CLU_005912_10_2_3"/>
<evidence type="ECO:0000256" key="4">
    <source>
        <dbReference type="ARBA" id="ARBA00022475"/>
    </source>
</evidence>
<feature type="domain" description="Cation/H+ exchanger transmembrane" evidence="11">
    <location>
        <begin position="20"/>
        <end position="390"/>
    </location>
</feature>
<keyword evidence="5 10" id="KW-0812">Transmembrane</keyword>
<feature type="transmembrane region" description="Helical" evidence="10">
    <location>
        <begin position="332"/>
        <end position="353"/>
    </location>
</feature>
<keyword evidence="8 10" id="KW-0472">Membrane</keyword>
<evidence type="ECO:0000256" key="1">
    <source>
        <dbReference type="ARBA" id="ARBA00004651"/>
    </source>
</evidence>
<feature type="transmembrane region" description="Helical" evidence="10">
    <location>
        <begin position="31"/>
        <end position="50"/>
    </location>
</feature>
<feature type="transmembrane region" description="Helical" evidence="10">
    <location>
        <begin position="187"/>
        <end position="206"/>
    </location>
</feature>
<comment type="subcellular location">
    <subcellularLocation>
        <location evidence="1">Cell membrane</location>
        <topology evidence="1">Multi-pass membrane protein</topology>
    </subcellularLocation>
</comment>
<feature type="transmembrane region" description="Helical" evidence="10">
    <location>
        <begin position="297"/>
        <end position="320"/>
    </location>
</feature>
<evidence type="ECO:0000259" key="11">
    <source>
        <dbReference type="Pfam" id="PF00999"/>
    </source>
</evidence>
<keyword evidence="2" id="KW-0813">Transport</keyword>
<feature type="transmembrane region" description="Helical" evidence="10">
    <location>
        <begin position="218"/>
        <end position="240"/>
    </location>
</feature>
<reference evidence="12 13" key="1">
    <citation type="journal article" date="2007" name="PLoS Genet.">
        <title>Patterns and implications of gene gain and loss in the evolution of Prochlorococcus.</title>
        <authorList>
            <person name="Kettler G.C."/>
            <person name="Martiny A.C."/>
            <person name="Huang K."/>
            <person name="Zucker J."/>
            <person name="Coleman M.L."/>
            <person name="Rodrigue S."/>
            <person name="Chen F."/>
            <person name="Lapidus A."/>
            <person name="Ferriera S."/>
            <person name="Johnson J."/>
            <person name="Steglich C."/>
            <person name="Church G.M."/>
            <person name="Richardson P."/>
            <person name="Chisholm S.W."/>
        </authorList>
    </citation>
    <scope>NUCLEOTIDE SEQUENCE [LARGE SCALE GENOMIC DNA]</scope>
    <source>
        <strain evidence="12 13">MIT 9303</strain>
    </source>
</reference>
<evidence type="ECO:0000256" key="3">
    <source>
        <dbReference type="ARBA" id="ARBA00022449"/>
    </source>
</evidence>
<evidence type="ECO:0000256" key="8">
    <source>
        <dbReference type="ARBA" id="ARBA00023136"/>
    </source>
</evidence>
<feature type="transmembrane region" description="Helical" evidence="10">
    <location>
        <begin position="150"/>
        <end position="175"/>
    </location>
</feature>
<dbReference type="GO" id="GO:0005886">
    <property type="term" value="C:plasma membrane"/>
    <property type="evidence" value="ECO:0007669"/>
    <property type="project" value="UniProtKB-SubCell"/>
</dbReference>
<keyword evidence="4" id="KW-1003">Cell membrane</keyword>
<proteinExistence type="predicted"/>
<dbReference type="KEGG" id="pmf:P9303_06781"/>
<organism evidence="12 13">
    <name type="scientific">Prochlorococcus marinus (strain MIT 9303)</name>
    <dbReference type="NCBI Taxonomy" id="59922"/>
    <lineage>
        <taxon>Bacteria</taxon>
        <taxon>Bacillati</taxon>
        <taxon>Cyanobacteriota</taxon>
        <taxon>Cyanophyceae</taxon>
        <taxon>Synechococcales</taxon>
        <taxon>Prochlorococcaceae</taxon>
        <taxon>Prochlorococcus</taxon>
    </lineage>
</organism>
<evidence type="ECO:0000313" key="13">
    <source>
        <dbReference type="Proteomes" id="UP000002274"/>
    </source>
</evidence>
<dbReference type="Pfam" id="PF00999">
    <property type="entry name" value="Na_H_Exchanger"/>
    <property type="match status" value="1"/>
</dbReference>
<dbReference type="Proteomes" id="UP000002274">
    <property type="component" value="Chromosome"/>
</dbReference>
<dbReference type="STRING" id="59922.P9303_06781"/>
<sequence>MTPERLGLLWGITVFAGAGARILSALSGLPGVVLLLLSGLLIGRSGLGLVEPLDLGQGLETIVGLLVSLVLFDGGLNLRLPGDTIKSTVLRILLIRLVISLAAGLLAAHWLAGLGWSVAAVYSAIVLATGPTVVTPLVQQIRLASPLGDVLEAEGLVLEPVGAVLALLLLELLLGDLHGWREVAFGLLARLGGGVLMGAAAGWLLSEGLRRLKPDPSVGLRLQLTLGVLFLLYAVCEWLLPESGLPASVAAGVVVGRRPVTQSDQLDELIRELARLAITMLFPLLAADVSWGELSPLGWGGVSCVLVLMLVVRPVAVSLATIGLPLDFRQRLFLGWLAPRGIVTAAVASLFAIRLEQAGILGAGRLQGLVFLTILMTVGIQGLTAQPLAKALGLIAPEDSNEDDCSETTTQPVQVLPDPGQ</sequence>
<dbReference type="GO" id="GO:1902600">
    <property type="term" value="P:proton transmembrane transport"/>
    <property type="evidence" value="ECO:0007669"/>
    <property type="project" value="InterPro"/>
</dbReference>
<protein>
    <submittedName>
        <fullName evidence="12">Putative Na+/H+ antiporter, CPA1 family protein</fullName>
    </submittedName>
</protein>
<evidence type="ECO:0000256" key="7">
    <source>
        <dbReference type="ARBA" id="ARBA00023065"/>
    </source>
</evidence>
<dbReference type="InterPro" id="IPR006153">
    <property type="entry name" value="Cation/H_exchanger_TM"/>
</dbReference>
<dbReference type="GO" id="GO:0015297">
    <property type="term" value="F:antiporter activity"/>
    <property type="evidence" value="ECO:0007669"/>
    <property type="project" value="UniProtKB-KW"/>
</dbReference>
<evidence type="ECO:0000313" key="12">
    <source>
        <dbReference type="EMBL" id="ABM77429.1"/>
    </source>
</evidence>
<accession>A2C7G9</accession>
<evidence type="ECO:0000256" key="6">
    <source>
        <dbReference type="ARBA" id="ARBA00022989"/>
    </source>
</evidence>
<feature type="transmembrane region" description="Helical" evidence="10">
    <location>
        <begin position="92"/>
        <end position="112"/>
    </location>
</feature>
<name>A2C7G9_PROM3</name>
<feature type="region of interest" description="Disordered" evidence="9">
    <location>
        <begin position="399"/>
        <end position="421"/>
    </location>
</feature>
<dbReference type="PANTHER" id="PTHR32507">
    <property type="entry name" value="NA(+)/H(+) ANTIPORTER 1"/>
    <property type="match status" value="1"/>
</dbReference>
<dbReference type="EMBL" id="CP000554">
    <property type="protein sequence ID" value="ABM77429.1"/>
    <property type="molecule type" value="Genomic_DNA"/>
</dbReference>
<evidence type="ECO:0000256" key="10">
    <source>
        <dbReference type="SAM" id="Phobius"/>
    </source>
</evidence>
<dbReference type="InterPro" id="IPR038770">
    <property type="entry name" value="Na+/solute_symporter_sf"/>
</dbReference>
<evidence type="ECO:0000256" key="2">
    <source>
        <dbReference type="ARBA" id="ARBA00022448"/>
    </source>
</evidence>
<feature type="transmembrane region" description="Helical" evidence="10">
    <location>
        <begin position="62"/>
        <end position="80"/>
    </location>
</feature>
<keyword evidence="7" id="KW-0406">Ion transport</keyword>
<dbReference type="AlphaFoldDB" id="A2C7G9"/>
<dbReference type="PANTHER" id="PTHR32507:SF0">
    <property type="entry name" value="NA(+)_H(+) ANTIPORTER 2-RELATED"/>
    <property type="match status" value="1"/>
</dbReference>
<gene>
    <name evidence="12" type="primary">nhaP</name>
    <name evidence="12" type="ordered locus">P9303_06781</name>
</gene>